<organism evidence="2 3">
    <name type="scientific">Pythium oligandrum</name>
    <name type="common">Mycoparasitic fungus</name>
    <dbReference type="NCBI Taxonomy" id="41045"/>
    <lineage>
        <taxon>Eukaryota</taxon>
        <taxon>Sar</taxon>
        <taxon>Stramenopiles</taxon>
        <taxon>Oomycota</taxon>
        <taxon>Peronosporomycetes</taxon>
        <taxon>Pythiales</taxon>
        <taxon>Pythiaceae</taxon>
        <taxon>Pythium</taxon>
    </lineage>
</organism>
<evidence type="ECO:0000313" key="2">
    <source>
        <dbReference type="EMBL" id="TMW55902.1"/>
    </source>
</evidence>
<evidence type="ECO:0000256" key="1">
    <source>
        <dbReference type="SAM" id="Coils"/>
    </source>
</evidence>
<reference evidence="2" key="1">
    <citation type="submission" date="2019-03" db="EMBL/GenBank/DDBJ databases">
        <title>Long read genome sequence of the mycoparasitic Pythium oligandrum ATCC 38472 isolated from sugarbeet rhizosphere.</title>
        <authorList>
            <person name="Gaulin E."/>
        </authorList>
    </citation>
    <scope>NUCLEOTIDE SEQUENCE</scope>
    <source>
        <strain evidence="2">ATCC 38472_TT</strain>
    </source>
</reference>
<protein>
    <submittedName>
        <fullName evidence="2">Uncharacterized protein</fullName>
    </submittedName>
</protein>
<evidence type="ECO:0000313" key="3">
    <source>
        <dbReference type="Proteomes" id="UP000794436"/>
    </source>
</evidence>
<dbReference type="OrthoDB" id="71637at2759"/>
<accession>A0A8K1C4C7</accession>
<keyword evidence="3" id="KW-1185">Reference proteome</keyword>
<dbReference type="EMBL" id="SPLM01000146">
    <property type="protein sequence ID" value="TMW55902.1"/>
    <property type="molecule type" value="Genomic_DNA"/>
</dbReference>
<dbReference type="Proteomes" id="UP000794436">
    <property type="component" value="Unassembled WGS sequence"/>
</dbReference>
<comment type="caution">
    <text evidence="2">The sequence shown here is derived from an EMBL/GenBank/DDBJ whole genome shotgun (WGS) entry which is preliminary data.</text>
</comment>
<feature type="coiled-coil region" evidence="1">
    <location>
        <begin position="61"/>
        <end position="154"/>
    </location>
</feature>
<proteinExistence type="predicted"/>
<gene>
    <name evidence="2" type="ORF">Poli38472_008550</name>
</gene>
<sequence length="568" mass="64272">MAATMQRNEVDAFLASSMVGLGTPELWQRMSLELDGKTTLEKPHVSKKVLLKAIRMQTDAMRYLVDEFDRLRDKMQDMEREAKNAQKHVERVNAKLITLQGQFEEMTTQVHELEVKQEQQVEQLKRIDEVAAQVRENEKEIEEMQQQIVLCNANHASFVEKVEQDLTALRHDQEVTKQFALQLEDRMNAEEKELFLNSDHIIHNKLTLAMWMEQTDKESRRKDDAIREFTEKMNKQAKNVQEMMLETRRTLDDNTCAVEDVQRLLLLKADRAKVDEVIETKYEEICNQLDKALAAVIGEEDEFKRVSQELQQLVTHLGDSKADKKDLLEVKEQVLYDSRVRQQVENLRAFIDLKMNRDDVFSALKNKADKDEMVALLKGLSDSMNASIQQAQRTFTEAESAFLTGKNVLPAPQKRGGMLPSLDKERCLSCNSVIRDSPAPNGGALTNKSPHPMAPVYGGGFQVASVAPSPLGNVRSSNNNDSVPGFGARNGRNGNNTSSTGALLSESASEGYVLAQPSGKIHLLTCTFVDFSWVLTGTCTKPTQKCLLYKLKTVYPRKAVQLSRFHIL</sequence>
<keyword evidence="1" id="KW-0175">Coiled coil</keyword>
<name>A0A8K1C4C7_PYTOL</name>
<dbReference type="AlphaFoldDB" id="A0A8K1C4C7"/>